<sequence>RLDPDEQKRFFEESYKLFADRYGKQNIAYATVHMDEKTPHMHLGVVPMRDGKLQGKNVFNRQELLWLQDKFPEHMQKLGFDLQRGEKGSDREHIEMSKFKKQTLEKEIDLLENELKNKKSELAILSEEVSGEFKIPVKREKKSVEVPTGKRNLLGIEQKKTVMKSTGNVILKDEVFQDLKKKVKAGAVLQTRVDQLLNTDFAKENQSLKKEVKELRSTNKSLSEENSRLKSTVEHLTNEIESLYVLTKDFLKARTSDLESFKELFGVFVGKVKEKAPRGLFVRQHERSEEKKNTFSLQDVLQRDRELREQRKAKRKKSHDLER</sequence>
<keyword evidence="4" id="KW-1185">Reference proteome</keyword>
<dbReference type="EMBL" id="JBHTJF010000050">
    <property type="protein sequence ID" value="MFD0944701.1"/>
    <property type="molecule type" value="Genomic_DNA"/>
</dbReference>
<evidence type="ECO:0000256" key="1">
    <source>
        <dbReference type="ARBA" id="ARBA00010657"/>
    </source>
</evidence>
<organism evidence="3 4">
    <name type="scientific">Savagea faecisuis</name>
    <dbReference type="NCBI Taxonomy" id="1274803"/>
    <lineage>
        <taxon>Bacteria</taxon>
        <taxon>Bacillati</taxon>
        <taxon>Bacillota</taxon>
        <taxon>Bacilli</taxon>
        <taxon>Bacillales</taxon>
        <taxon>Caryophanaceae</taxon>
        <taxon>Savagea</taxon>
    </lineage>
</organism>
<dbReference type="Pfam" id="PF01076">
    <property type="entry name" value="Mob_Pre"/>
    <property type="match status" value="1"/>
</dbReference>
<protein>
    <submittedName>
        <fullName evidence="3">MobV family relaxase</fullName>
    </submittedName>
</protein>
<keyword evidence="2" id="KW-0175">Coiled coil</keyword>
<dbReference type="CDD" id="cd17242">
    <property type="entry name" value="MobM_relaxase"/>
    <property type="match status" value="1"/>
</dbReference>
<dbReference type="NCBIfam" id="NF041497">
    <property type="entry name" value="MobV"/>
    <property type="match status" value="1"/>
</dbReference>
<accession>A0ABW3GZP6</accession>
<gene>
    <name evidence="3" type="primary">mobV</name>
    <name evidence="3" type="ORF">ACFQ0V_13205</name>
</gene>
<dbReference type="Gene3D" id="3.30.930.30">
    <property type="match status" value="1"/>
</dbReference>
<reference evidence="4" key="1">
    <citation type="journal article" date="2019" name="Int. J. Syst. Evol. Microbiol.">
        <title>The Global Catalogue of Microorganisms (GCM) 10K type strain sequencing project: providing services to taxonomists for standard genome sequencing and annotation.</title>
        <authorList>
            <consortium name="The Broad Institute Genomics Platform"/>
            <consortium name="The Broad Institute Genome Sequencing Center for Infectious Disease"/>
            <person name="Wu L."/>
            <person name="Ma J."/>
        </authorList>
    </citation>
    <scope>NUCLEOTIDE SEQUENCE [LARGE SCALE GENOMIC DNA]</scope>
    <source>
        <strain evidence="4">CCUG 63563</strain>
    </source>
</reference>
<evidence type="ECO:0000313" key="4">
    <source>
        <dbReference type="Proteomes" id="UP001596976"/>
    </source>
</evidence>
<dbReference type="RefSeq" id="WP_381014445.1">
    <property type="nucleotide sequence ID" value="NZ_JBHTJF010000050.1"/>
</dbReference>
<comment type="similarity">
    <text evidence="1">Belongs to the plasmid mobilization pre family.</text>
</comment>
<feature type="non-terminal residue" evidence="3">
    <location>
        <position position="1"/>
    </location>
</feature>
<dbReference type="Gene3D" id="1.20.5.340">
    <property type="match status" value="1"/>
</dbReference>
<name>A0ABW3GZP6_9BACL</name>
<evidence type="ECO:0000313" key="3">
    <source>
        <dbReference type="EMBL" id="MFD0944701.1"/>
    </source>
</evidence>
<feature type="coiled-coil region" evidence="2">
    <location>
        <begin position="198"/>
        <end position="239"/>
    </location>
</feature>
<proteinExistence type="inferred from homology"/>
<evidence type="ECO:0000256" key="2">
    <source>
        <dbReference type="SAM" id="Coils"/>
    </source>
</evidence>
<feature type="coiled-coil region" evidence="2">
    <location>
        <begin position="94"/>
        <end position="128"/>
    </location>
</feature>
<comment type="caution">
    <text evidence="3">The sequence shown here is derived from an EMBL/GenBank/DDBJ whole genome shotgun (WGS) entry which is preliminary data.</text>
</comment>
<dbReference type="Proteomes" id="UP001596976">
    <property type="component" value="Unassembled WGS sequence"/>
</dbReference>
<dbReference type="InterPro" id="IPR001668">
    <property type="entry name" value="Mob_Pre"/>
</dbReference>